<dbReference type="Pfam" id="PF10604">
    <property type="entry name" value="Polyketide_cyc2"/>
    <property type="match status" value="1"/>
</dbReference>
<dbReference type="AlphaFoldDB" id="A0A2P2CIJ6"/>
<name>A0A2P2CIJ6_9ZZZZ</name>
<accession>A0A2P2CIJ6</accession>
<proteinExistence type="predicted"/>
<organism evidence="1">
    <name type="scientific">metagenome</name>
    <dbReference type="NCBI Taxonomy" id="256318"/>
    <lineage>
        <taxon>unclassified sequences</taxon>
        <taxon>metagenomes</taxon>
    </lineage>
</organism>
<dbReference type="InterPro" id="IPR019587">
    <property type="entry name" value="Polyketide_cyclase/dehydratase"/>
</dbReference>
<dbReference type="CDD" id="cd07812">
    <property type="entry name" value="SRPBCC"/>
    <property type="match status" value="1"/>
</dbReference>
<dbReference type="InterPro" id="IPR023393">
    <property type="entry name" value="START-like_dom_sf"/>
</dbReference>
<dbReference type="Gene3D" id="3.30.530.20">
    <property type="match status" value="1"/>
</dbReference>
<gene>
    <name evidence="1" type="ORF">NOCA1240021</name>
</gene>
<reference evidence="1" key="1">
    <citation type="submission" date="2015-08" db="EMBL/GenBank/DDBJ databases">
        <authorList>
            <person name="Babu N.S."/>
            <person name="Beckwith C.J."/>
            <person name="Beseler K.G."/>
            <person name="Brison A."/>
            <person name="Carone J.V."/>
            <person name="Caskin T.P."/>
            <person name="Diamond M."/>
            <person name="Durham M.E."/>
            <person name="Foxe J.M."/>
            <person name="Go M."/>
            <person name="Henderson B.A."/>
            <person name="Jones I.B."/>
            <person name="McGettigan J.A."/>
            <person name="Micheletti S.J."/>
            <person name="Nasrallah M.E."/>
            <person name="Ortiz D."/>
            <person name="Piller C.R."/>
            <person name="Privatt S.R."/>
            <person name="Schneider S.L."/>
            <person name="Sharp S."/>
            <person name="Smith T.C."/>
            <person name="Stanton J.D."/>
            <person name="Ullery H.E."/>
            <person name="Wilson R.J."/>
            <person name="Serrano M.G."/>
            <person name="Buck G."/>
            <person name="Lee V."/>
            <person name="Wang Y."/>
            <person name="Carvalho R."/>
            <person name="Voegtly L."/>
            <person name="Shi R."/>
            <person name="Duckworth R."/>
            <person name="Johnson A."/>
            <person name="Loviza R."/>
            <person name="Walstead R."/>
            <person name="Shah Z."/>
            <person name="Kiflezghi M."/>
            <person name="Wade K."/>
            <person name="Ball S.L."/>
            <person name="Bradley K.W."/>
            <person name="Asai D.J."/>
            <person name="Bowman C.A."/>
            <person name="Russell D.A."/>
            <person name="Pope W.H."/>
            <person name="Jacobs-Sera D."/>
            <person name="Hendrix R.W."/>
            <person name="Hatfull G.F."/>
        </authorList>
    </citation>
    <scope>NUCLEOTIDE SEQUENCE</scope>
</reference>
<dbReference type="EMBL" id="CZKB01000017">
    <property type="protein sequence ID" value="CUR60842.1"/>
    <property type="molecule type" value="Genomic_DNA"/>
</dbReference>
<dbReference type="SUPFAM" id="SSF55961">
    <property type="entry name" value="Bet v1-like"/>
    <property type="match status" value="1"/>
</dbReference>
<sequence length="183" mass="20318">MADDNGEAGSRSFDRLVEVGLDVGAPPAVVWDLVRDPRRMAEWSPQVRSSSLVDAADVDAPDVDRDIGVGTRFVNVNEEGADLEWTTHGEVVRFDPLREVAFRIEENWAVWSLSLEPIAGGGTRLVERRETPEGLSELALDLTDAFMGGQRRFTRNLRAGMQETLLRIREAAERVSVGTGRRE</sequence>
<protein>
    <submittedName>
        <fullName evidence="1">Polyketide cyclase/dehydrase</fullName>
    </submittedName>
</protein>
<evidence type="ECO:0000313" key="1">
    <source>
        <dbReference type="EMBL" id="CUR60842.1"/>
    </source>
</evidence>